<dbReference type="NCBIfam" id="TIGR02937">
    <property type="entry name" value="sigma70-ECF"/>
    <property type="match status" value="1"/>
</dbReference>
<evidence type="ECO:0000313" key="8">
    <source>
        <dbReference type="EMBL" id="MFB9534145.1"/>
    </source>
</evidence>
<evidence type="ECO:0000256" key="3">
    <source>
        <dbReference type="ARBA" id="ARBA00023082"/>
    </source>
</evidence>
<dbReference type="Pfam" id="PF04542">
    <property type="entry name" value="Sigma70_r2"/>
    <property type="match status" value="1"/>
</dbReference>
<evidence type="ECO:0000256" key="1">
    <source>
        <dbReference type="ARBA" id="ARBA00010641"/>
    </source>
</evidence>
<accession>A0ABV5QF63</accession>
<dbReference type="Gene3D" id="1.10.1740.10">
    <property type="match status" value="1"/>
</dbReference>
<evidence type="ECO:0000259" key="5">
    <source>
        <dbReference type="Pfam" id="PF04542"/>
    </source>
</evidence>
<reference evidence="8 9" key="1">
    <citation type="submission" date="2024-09" db="EMBL/GenBank/DDBJ databases">
        <authorList>
            <person name="Sun Q."/>
            <person name="Mori K."/>
        </authorList>
    </citation>
    <scope>NUCLEOTIDE SEQUENCE [LARGE SCALE GENOMIC DNA]</scope>
    <source>
        <strain evidence="8 9">JCM 3323</strain>
    </source>
</reference>
<dbReference type="Pfam" id="PF20239">
    <property type="entry name" value="DUF6596"/>
    <property type="match status" value="1"/>
</dbReference>
<keyword evidence="2" id="KW-0805">Transcription regulation</keyword>
<dbReference type="SUPFAM" id="SSF88946">
    <property type="entry name" value="Sigma2 domain of RNA polymerase sigma factors"/>
    <property type="match status" value="1"/>
</dbReference>
<feature type="domain" description="DUF6596" evidence="7">
    <location>
        <begin position="181"/>
        <end position="281"/>
    </location>
</feature>
<feature type="domain" description="RNA polymerase sigma-70 region 2" evidence="5">
    <location>
        <begin position="10"/>
        <end position="75"/>
    </location>
</feature>
<evidence type="ECO:0000256" key="4">
    <source>
        <dbReference type="ARBA" id="ARBA00023163"/>
    </source>
</evidence>
<dbReference type="InterPro" id="IPR046531">
    <property type="entry name" value="DUF6596"/>
</dbReference>
<proteinExistence type="inferred from homology"/>
<dbReference type="InterPro" id="IPR007627">
    <property type="entry name" value="RNA_pol_sigma70_r2"/>
</dbReference>
<dbReference type="Pfam" id="PF08281">
    <property type="entry name" value="Sigma70_r4_2"/>
    <property type="match status" value="1"/>
</dbReference>
<dbReference type="InterPro" id="IPR013324">
    <property type="entry name" value="RNA_pol_sigma_r3/r4-like"/>
</dbReference>
<evidence type="ECO:0000259" key="7">
    <source>
        <dbReference type="Pfam" id="PF20239"/>
    </source>
</evidence>
<dbReference type="PANTHER" id="PTHR47756">
    <property type="entry name" value="BLL6612 PROTEIN-RELATED"/>
    <property type="match status" value="1"/>
</dbReference>
<evidence type="ECO:0000256" key="2">
    <source>
        <dbReference type="ARBA" id="ARBA00023015"/>
    </source>
</evidence>
<dbReference type="InterPro" id="IPR036388">
    <property type="entry name" value="WH-like_DNA-bd_sf"/>
</dbReference>
<dbReference type="PANTHER" id="PTHR47756:SF2">
    <property type="entry name" value="BLL6612 PROTEIN"/>
    <property type="match status" value="1"/>
</dbReference>
<dbReference type="Gene3D" id="1.10.10.10">
    <property type="entry name" value="Winged helix-like DNA-binding domain superfamily/Winged helix DNA-binding domain"/>
    <property type="match status" value="1"/>
</dbReference>
<dbReference type="Proteomes" id="UP001589646">
    <property type="component" value="Unassembled WGS sequence"/>
</dbReference>
<keyword evidence="9" id="KW-1185">Reference proteome</keyword>
<dbReference type="SUPFAM" id="SSF88659">
    <property type="entry name" value="Sigma3 and sigma4 domains of RNA polymerase sigma factors"/>
    <property type="match status" value="1"/>
</dbReference>
<sequence length="411" mass="44436">MPNDDVENLLRDLAPQVLGALVRRFGHFATAEDAVQEALLAAAVQWPEEGVPGNPRGWLITVGSRRLTDLLRAEQARRRREDTVLQWTPPDQWLAPAADRPAEQSDDTLILLFMCCHPALSPASQIALTLRAVGGLTTAEIARAFLVPEATMTRRISRAKQRVKDSGIPFGLPPAAERAVRLGAVLHVLYLIFNEGYASTSGPHLHRAELSSEAIRLTRMVRRLLPEDGEVAGLLALMLLTDARRPARAGPDGALIPMAEQDRALWNAASIAEGVALISEALPRGATGPYQIQAAIAAVHDEAPSAEATDWPQIEALYEVLTRISDNPVVALNHAVAVAMVRGPRAGLDLLGELESDERVAAGHRLHAVRAHLLEMAGDPVAARAGYLEAARRTTSLPQQRYLHARAARLG</sequence>
<dbReference type="RefSeq" id="WP_346119809.1">
    <property type="nucleotide sequence ID" value="NZ_BAAAXC010000009.1"/>
</dbReference>
<organism evidence="8 9">
    <name type="scientific">Nonomuraea roseola</name>
    <dbReference type="NCBI Taxonomy" id="46179"/>
    <lineage>
        <taxon>Bacteria</taxon>
        <taxon>Bacillati</taxon>
        <taxon>Actinomycetota</taxon>
        <taxon>Actinomycetes</taxon>
        <taxon>Streptosporangiales</taxon>
        <taxon>Streptosporangiaceae</taxon>
        <taxon>Nonomuraea</taxon>
    </lineage>
</organism>
<keyword evidence="4" id="KW-0804">Transcription</keyword>
<gene>
    <name evidence="8" type="ORF">ACFFRN_46780</name>
</gene>
<keyword evidence="3" id="KW-0731">Sigma factor</keyword>
<dbReference type="InterPro" id="IPR013325">
    <property type="entry name" value="RNA_pol_sigma_r2"/>
</dbReference>
<dbReference type="InterPro" id="IPR013249">
    <property type="entry name" value="RNA_pol_sigma70_r4_t2"/>
</dbReference>
<name>A0ABV5QF63_9ACTN</name>
<dbReference type="EMBL" id="JBHMCE010000024">
    <property type="protein sequence ID" value="MFB9534145.1"/>
    <property type="molecule type" value="Genomic_DNA"/>
</dbReference>
<comment type="caution">
    <text evidence="8">The sequence shown here is derived from an EMBL/GenBank/DDBJ whole genome shotgun (WGS) entry which is preliminary data.</text>
</comment>
<evidence type="ECO:0000313" key="9">
    <source>
        <dbReference type="Proteomes" id="UP001589646"/>
    </source>
</evidence>
<protein>
    <submittedName>
        <fullName evidence="8">RNA polymerase sigma factor</fullName>
    </submittedName>
</protein>
<dbReference type="InterPro" id="IPR014284">
    <property type="entry name" value="RNA_pol_sigma-70_dom"/>
</dbReference>
<feature type="domain" description="RNA polymerase sigma factor 70 region 4 type 2" evidence="6">
    <location>
        <begin position="112"/>
        <end position="162"/>
    </location>
</feature>
<comment type="similarity">
    <text evidence="1">Belongs to the sigma-70 factor family. ECF subfamily.</text>
</comment>
<evidence type="ECO:0000259" key="6">
    <source>
        <dbReference type="Pfam" id="PF08281"/>
    </source>
</evidence>